<proteinExistence type="predicted"/>
<gene>
    <name evidence="1" type="ORF">A3A02_01135</name>
</gene>
<comment type="caution">
    <text evidence="1">The sequence shown here is derived from an EMBL/GenBank/DDBJ whole genome shotgun (WGS) entry which is preliminary data.</text>
</comment>
<protein>
    <submittedName>
        <fullName evidence="1">Uncharacterized protein</fullName>
    </submittedName>
</protein>
<dbReference type="AlphaFoldDB" id="A0A1G1YFU9"/>
<evidence type="ECO:0000313" key="1">
    <source>
        <dbReference type="EMBL" id="OGY51228.1"/>
    </source>
</evidence>
<name>A0A1G1YFU9_9BACT</name>
<sequence length="362" mass="42239">MSEQITKEKYMADKRADINNYENLLKAVLALKKYFEEEKNAQFYFGGHLINSQKKENPNYKGDTPDIIVETSSKSLLGEAKKSLPDPSTFVSKEQYIKSVIENKIMAQLKKYDADFENLKIKDHDVFLLVPEHNNDALGILKFDYLDKDKHFQNKFFLLVYNIGLLANTKSIMVKLDYGECSDSLLLDKLKRAIRYNEGDLAKELAKFKIFEENENSTPVEYILTILWTSIIPEILKANDKEQILERYAKKENKFTVKLSSLMDYLNKLYTLPTYPKSDIMHHNDRNQFKTKPVKDAMKILIKVGLATELQKENSDVSWEIHHKPLPEKDEMNYFIGKSYETLNERKEIDATGIEKLDKFMK</sequence>
<organism evidence="1 2">
    <name type="scientific">Candidatus Buchananbacteria bacterium RIFCSPLOWO2_01_FULL_39_33</name>
    <dbReference type="NCBI Taxonomy" id="1797543"/>
    <lineage>
        <taxon>Bacteria</taxon>
        <taxon>Candidatus Buchananiibacteriota</taxon>
    </lineage>
</organism>
<dbReference type="Proteomes" id="UP000177376">
    <property type="component" value="Unassembled WGS sequence"/>
</dbReference>
<evidence type="ECO:0000313" key="2">
    <source>
        <dbReference type="Proteomes" id="UP000177376"/>
    </source>
</evidence>
<dbReference type="EMBL" id="MHIM01000041">
    <property type="protein sequence ID" value="OGY51228.1"/>
    <property type="molecule type" value="Genomic_DNA"/>
</dbReference>
<accession>A0A1G1YFU9</accession>
<reference evidence="1 2" key="1">
    <citation type="journal article" date="2016" name="Nat. Commun.">
        <title>Thousands of microbial genomes shed light on interconnected biogeochemical processes in an aquifer system.</title>
        <authorList>
            <person name="Anantharaman K."/>
            <person name="Brown C.T."/>
            <person name="Hug L.A."/>
            <person name="Sharon I."/>
            <person name="Castelle C.J."/>
            <person name="Probst A.J."/>
            <person name="Thomas B.C."/>
            <person name="Singh A."/>
            <person name="Wilkins M.J."/>
            <person name="Karaoz U."/>
            <person name="Brodie E.L."/>
            <person name="Williams K.H."/>
            <person name="Hubbard S.S."/>
            <person name="Banfield J.F."/>
        </authorList>
    </citation>
    <scope>NUCLEOTIDE SEQUENCE [LARGE SCALE GENOMIC DNA]</scope>
</reference>